<keyword evidence="4" id="KW-1185">Reference proteome</keyword>
<dbReference type="CDD" id="cd03812">
    <property type="entry name" value="GT4_CapH-like"/>
    <property type="match status" value="1"/>
</dbReference>
<dbReference type="EMBL" id="PREZ01000006">
    <property type="protein sequence ID" value="PPA69232.1"/>
    <property type="molecule type" value="Genomic_DNA"/>
</dbReference>
<comment type="caution">
    <text evidence="3">The sequence shown here is derived from an EMBL/GenBank/DDBJ whole genome shotgun (WGS) entry which is preliminary data.</text>
</comment>
<organism evidence="3 4">
    <name type="scientific">Jeotgalibacillus proteolyticus</name>
    <dbReference type="NCBI Taxonomy" id="2082395"/>
    <lineage>
        <taxon>Bacteria</taxon>
        <taxon>Bacillati</taxon>
        <taxon>Bacillota</taxon>
        <taxon>Bacilli</taxon>
        <taxon>Bacillales</taxon>
        <taxon>Caryophanaceae</taxon>
        <taxon>Jeotgalibacillus</taxon>
    </lineage>
</organism>
<dbReference type="SUPFAM" id="SSF53756">
    <property type="entry name" value="UDP-Glycosyltransferase/glycogen phosphorylase"/>
    <property type="match status" value="1"/>
</dbReference>
<dbReference type="PANTHER" id="PTHR45947:SF3">
    <property type="entry name" value="SULFOQUINOVOSYL TRANSFERASE SQD2"/>
    <property type="match status" value="1"/>
</dbReference>
<sequence length="384" mass="42997">MKQEPKRILQVSGAMNRAGTETMLMNLYRRINKKKLQFDFVSYSSEEAHYDQEIEFYGGKIIRLSNPSSVRELVQAIKDNGPYAAVHSHTLFHCGIANTAARIAGIKVRIAHAHTTQDDSQSFSRRMYLSSMRQIINYNSTHLLACSKGAGKYLFGEREIEGTKYSFIPNAINVEAFLEEKNKSEAVKFKEKHGLEGSLILGHIGRFIEAKNHLFLLEVLEFLLKKEPSAKLLLVGDGDEKEKINVKAKEMGIEKSIVFAGLRQDIPVMLQCMDVFVFPSVYEGLGLVLLEAQASGVPCLVSEAIQEEADLGMGLISRRSLSDSTAQWVDEIISIAGKKLLQPYEVSRVFETKEYTVASSIRKLAGYYLEKTGGANEKDINFLI</sequence>
<dbReference type="InterPro" id="IPR028098">
    <property type="entry name" value="Glyco_trans_4-like_N"/>
</dbReference>
<dbReference type="RefSeq" id="WP_104058971.1">
    <property type="nucleotide sequence ID" value="NZ_PREZ01000006.1"/>
</dbReference>
<dbReference type="GO" id="GO:0016757">
    <property type="term" value="F:glycosyltransferase activity"/>
    <property type="evidence" value="ECO:0007669"/>
    <property type="project" value="TreeGrafter"/>
</dbReference>
<protein>
    <submittedName>
        <fullName evidence="3">Glycosyltransferase family 1 protein</fullName>
    </submittedName>
</protein>
<dbReference type="InterPro" id="IPR050194">
    <property type="entry name" value="Glycosyltransferase_grp1"/>
</dbReference>
<feature type="domain" description="Glycosyl transferase family 1" evidence="1">
    <location>
        <begin position="189"/>
        <end position="303"/>
    </location>
</feature>
<dbReference type="Gene3D" id="3.40.50.2000">
    <property type="entry name" value="Glycogen Phosphorylase B"/>
    <property type="match status" value="2"/>
</dbReference>
<accession>A0A2S5G8B4</accession>
<gene>
    <name evidence="3" type="ORF">C4B60_15620</name>
</gene>
<reference evidence="3 4" key="1">
    <citation type="submission" date="2018-02" db="EMBL/GenBank/DDBJ databases">
        <title>Jeotgalibacillus proteolyticum sp. nov. a protease producing bacterium isolated from ocean sediments of Laizhou Bay.</title>
        <authorList>
            <person name="Li Y."/>
        </authorList>
    </citation>
    <scope>NUCLEOTIDE SEQUENCE [LARGE SCALE GENOMIC DNA]</scope>
    <source>
        <strain evidence="3 4">22-7</strain>
    </source>
</reference>
<evidence type="ECO:0000313" key="4">
    <source>
        <dbReference type="Proteomes" id="UP000239047"/>
    </source>
</evidence>
<dbReference type="PANTHER" id="PTHR45947">
    <property type="entry name" value="SULFOQUINOVOSYL TRANSFERASE SQD2"/>
    <property type="match status" value="1"/>
</dbReference>
<name>A0A2S5G8B4_9BACL</name>
<evidence type="ECO:0000313" key="3">
    <source>
        <dbReference type="EMBL" id="PPA69232.1"/>
    </source>
</evidence>
<dbReference type="Pfam" id="PF00534">
    <property type="entry name" value="Glycos_transf_1"/>
    <property type="match status" value="1"/>
</dbReference>
<feature type="domain" description="Glycosyltransferase subfamily 4-like N-terminal" evidence="2">
    <location>
        <begin position="19"/>
        <end position="175"/>
    </location>
</feature>
<dbReference type="InterPro" id="IPR001296">
    <property type="entry name" value="Glyco_trans_1"/>
</dbReference>
<evidence type="ECO:0000259" key="1">
    <source>
        <dbReference type="Pfam" id="PF00534"/>
    </source>
</evidence>
<dbReference type="Proteomes" id="UP000239047">
    <property type="component" value="Unassembled WGS sequence"/>
</dbReference>
<proteinExistence type="predicted"/>
<dbReference type="OrthoDB" id="9804196at2"/>
<evidence type="ECO:0000259" key="2">
    <source>
        <dbReference type="Pfam" id="PF13439"/>
    </source>
</evidence>
<dbReference type="Pfam" id="PF13439">
    <property type="entry name" value="Glyco_transf_4"/>
    <property type="match status" value="1"/>
</dbReference>
<keyword evidence="3" id="KW-0808">Transferase</keyword>
<dbReference type="AlphaFoldDB" id="A0A2S5G8B4"/>